<dbReference type="PANTHER" id="PTHR34235">
    <property type="entry name" value="SLR1203 PROTEIN-RELATED"/>
    <property type="match status" value="1"/>
</dbReference>
<accession>B7KHU4</accession>
<dbReference type="PANTHER" id="PTHR34235:SF3">
    <property type="entry name" value="SLR1203 PROTEIN"/>
    <property type="match status" value="1"/>
</dbReference>
<dbReference type="RefSeq" id="WP_015955634.1">
    <property type="nucleotide sequence ID" value="NC_011729.1"/>
</dbReference>
<reference evidence="2" key="1">
    <citation type="journal article" date="2011" name="MBio">
        <title>Novel metabolic attributes of the genus Cyanothece, comprising a group of unicellular nitrogen-fixing Cyanobacteria.</title>
        <authorList>
            <person name="Bandyopadhyay A."/>
            <person name="Elvitigala T."/>
            <person name="Welsh E."/>
            <person name="Stockel J."/>
            <person name="Liberton M."/>
            <person name="Min H."/>
            <person name="Sherman L.A."/>
            <person name="Pakrasi H.B."/>
        </authorList>
    </citation>
    <scope>NUCLEOTIDE SEQUENCE [LARGE SCALE GENOMIC DNA]</scope>
    <source>
        <strain evidence="2">PCC 7424</strain>
    </source>
</reference>
<protein>
    <recommendedName>
        <fullName evidence="3">DUF29 domain-containing protein</fullName>
    </recommendedName>
</protein>
<evidence type="ECO:0008006" key="3">
    <source>
        <dbReference type="Google" id="ProtNLM"/>
    </source>
</evidence>
<dbReference type="STRING" id="65393.PCC7424_3658"/>
<name>B7KHU4_GLOC7</name>
<proteinExistence type="predicted"/>
<dbReference type="EMBL" id="CP001291">
    <property type="protein sequence ID" value="ACK72041.1"/>
    <property type="molecule type" value="Genomic_DNA"/>
</dbReference>
<dbReference type="OrthoDB" id="5769308at2"/>
<dbReference type="InterPro" id="IPR002636">
    <property type="entry name" value="DUF29"/>
</dbReference>
<sequence length="104" mass="12470">MTKTKLYDDDFLLWSQQQAELLRSRQFDQLDLENLIEEVTDLGQSETRACSSYAELIILHLLYLGYWNDELERNGYHWESELDNFRLLLEKALTKSMKCNNIYK</sequence>
<gene>
    <name evidence="1" type="ordered locus">PCC7424_3658</name>
</gene>
<keyword evidence="2" id="KW-1185">Reference proteome</keyword>
<dbReference type="HOGENOM" id="CLU_116670_3_0_3"/>
<dbReference type="KEGG" id="cyc:PCC7424_3658"/>
<dbReference type="AlphaFoldDB" id="B7KHU4"/>
<dbReference type="Gene3D" id="1.20.1220.20">
    <property type="entry name" value="Uncharcterised protein PF01724"/>
    <property type="match status" value="1"/>
</dbReference>
<evidence type="ECO:0000313" key="2">
    <source>
        <dbReference type="Proteomes" id="UP000002384"/>
    </source>
</evidence>
<dbReference type="Proteomes" id="UP000002384">
    <property type="component" value="Chromosome"/>
</dbReference>
<dbReference type="eggNOG" id="COG2442">
    <property type="taxonomic scope" value="Bacteria"/>
</dbReference>
<organism evidence="1 2">
    <name type="scientific">Gloeothece citriformis (strain PCC 7424)</name>
    <name type="common">Cyanothece sp. (strain PCC 7424)</name>
    <dbReference type="NCBI Taxonomy" id="65393"/>
    <lineage>
        <taxon>Bacteria</taxon>
        <taxon>Bacillati</taxon>
        <taxon>Cyanobacteriota</taxon>
        <taxon>Cyanophyceae</taxon>
        <taxon>Oscillatoriophycideae</taxon>
        <taxon>Chroococcales</taxon>
        <taxon>Aphanothecaceae</taxon>
        <taxon>Gloeothece</taxon>
        <taxon>Gloeothece citriformis</taxon>
    </lineage>
</organism>
<dbReference type="Pfam" id="PF01724">
    <property type="entry name" value="DUF29"/>
    <property type="match status" value="1"/>
</dbReference>
<evidence type="ECO:0000313" key="1">
    <source>
        <dbReference type="EMBL" id="ACK72041.1"/>
    </source>
</evidence>